<reference evidence="1" key="1">
    <citation type="submission" date="2020-04" db="EMBL/GenBank/DDBJ databases">
        <title>Genome Assembly and Annotation of Botryosphaeria dothidea sdau 11-99, a Latent Pathogen of Apple Fruit Ring Rot in China.</title>
        <authorList>
            <person name="Yu C."/>
            <person name="Diao Y."/>
            <person name="Lu Q."/>
            <person name="Zhao J."/>
            <person name="Cui S."/>
            <person name="Peng C."/>
            <person name="He B."/>
            <person name="Liu H."/>
        </authorList>
    </citation>
    <scope>NUCLEOTIDE SEQUENCE [LARGE SCALE GENOMIC DNA]</scope>
    <source>
        <strain evidence="1">Sdau11-99</strain>
    </source>
</reference>
<protein>
    <submittedName>
        <fullName evidence="1">Uncharacterized protein</fullName>
    </submittedName>
</protein>
<dbReference type="OrthoDB" id="4191831at2759"/>
<dbReference type="AlphaFoldDB" id="A0A8H4ITY9"/>
<organism evidence="1 2">
    <name type="scientific">Botryosphaeria dothidea</name>
    <dbReference type="NCBI Taxonomy" id="55169"/>
    <lineage>
        <taxon>Eukaryota</taxon>
        <taxon>Fungi</taxon>
        <taxon>Dikarya</taxon>
        <taxon>Ascomycota</taxon>
        <taxon>Pezizomycotina</taxon>
        <taxon>Dothideomycetes</taxon>
        <taxon>Dothideomycetes incertae sedis</taxon>
        <taxon>Botryosphaeriales</taxon>
        <taxon>Botryosphaeriaceae</taxon>
        <taxon>Botryosphaeria</taxon>
    </lineage>
</organism>
<name>A0A8H4ITY9_9PEZI</name>
<evidence type="ECO:0000313" key="2">
    <source>
        <dbReference type="Proteomes" id="UP000572817"/>
    </source>
</evidence>
<keyword evidence="2" id="KW-1185">Reference proteome</keyword>
<evidence type="ECO:0000313" key="1">
    <source>
        <dbReference type="EMBL" id="KAF4307395.1"/>
    </source>
</evidence>
<dbReference type="EMBL" id="WWBZ02000022">
    <property type="protein sequence ID" value="KAF4307395.1"/>
    <property type="molecule type" value="Genomic_DNA"/>
</dbReference>
<comment type="caution">
    <text evidence="1">The sequence shown here is derived from an EMBL/GenBank/DDBJ whole genome shotgun (WGS) entry which is preliminary data.</text>
</comment>
<proteinExistence type="predicted"/>
<dbReference type="Proteomes" id="UP000572817">
    <property type="component" value="Unassembled WGS sequence"/>
</dbReference>
<sequence>MPSYTKPMHATLEDLADELLLGILDYVSIRNRYDIDFKTWDGADEIESCVSMLHSLSLVTRKLHRVANPALYSALTYGGVARHRRDFLRTAVRKPELAALVKEVRFSYFDWSADNSGMPPDYADVLEAAKLVDLGTEEHIGPKFQNSLREGFNDSDVALLFSRLPNLEILEFEVDETWFHTWRWLLRLVRRAVERGTGPFCSLSHLKARYGNENQSGFNPLFIQDWVALPSLRNIEVSGAWCDERDGDRPLSLPSNSNIDALSFWKSGLSNDFIKCALEAFSGLKTFCYDWGTYATCSSQDYPEGIRNALSIRQDTLEHIHLLMLADGSDFCMAALHADNNFLPFGSFKNFSRLKCLEVSDFLLMGATYNHFGIMTPMSERESSFASMVDIFPPSLDTLRVGSKRMGNRQAQADYRVRFFGELLRGGGCLPNLRRLELVIHGGDEEDEKDGFYEMYVQSIERIKELSRDSNVKFQVIS</sequence>
<gene>
    <name evidence="1" type="ORF">GTA08_BOTSDO03517</name>
</gene>
<accession>A0A8H4ITY9</accession>